<name>A0A9W6HRR2_9MICO</name>
<feature type="signal peptide" evidence="3">
    <location>
        <begin position="1"/>
        <end position="24"/>
    </location>
</feature>
<dbReference type="PANTHER" id="PTHR43649:SF29">
    <property type="entry name" value="OSMOPROTECTIVE COMPOUNDS-BINDING PROTEIN GGTB"/>
    <property type="match status" value="1"/>
</dbReference>
<evidence type="ECO:0000256" key="3">
    <source>
        <dbReference type="SAM" id="SignalP"/>
    </source>
</evidence>
<dbReference type="AlphaFoldDB" id="A0A9W6HRR2"/>
<keyword evidence="3" id="KW-0732">Signal</keyword>
<comment type="similarity">
    <text evidence="1">Belongs to the bacterial solute-binding protein 1 family.</text>
</comment>
<keyword evidence="2" id="KW-0813">Transport</keyword>
<organism evidence="4 5">
    <name type="scientific">Microbacterium keratanolyticum</name>
    <dbReference type="NCBI Taxonomy" id="67574"/>
    <lineage>
        <taxon>Bacteria</taxon>
        <taxon>Bacillati</taxon>
        <taxon>Actinomycetota</taxon>
        <taxon>Actinomycetes</taxon>
        <taxon>Micrococcales</taxon>
        <taxon>Microbacteriaceae</taxon>
        <taxon>Microbacterium</taxon>
    </lineage>
</organism>
<keyword evidence="5" id="KW-1185">Reference proteome</keyword>
<evidence type="ECO:0000313" key="5">
    <source>
        <dbReference type="Proteomes" id="UP001142325"/>
    </source>
</evidence>
<accession>A0A9W6HRR2</accession>
<dbReference type="PANTHER" id="PTHR43649">
    <property type="entry name" value="ARABINOSE-BINDING PROTEIN-RELATED"/>
    <property type="match status" value="1"/>
</dbReference>
<protein>
    <submittedName>
        <fullName evidence="4">Alpha-glucoside ABC transporter substrate-binding protein</fullName>
    </submittedName>
</protein>
<dbReference type="SUPFAM" id="SSF53850">
    <property type="entry name" value="Periplasmic binding protein-like II"/>
    <property type="match status" value="1"/>
</dbReference>
<evidence type="ECO:0000256" key="1">
    <source>
        <dbReference type="ARBA" id="ARBA00008520"/>
    </source>
</evidence>
<evidence type="ECO:0000256" key="2">
    <source>
        <dbReference type="ARBA" id="ARBA00022448"/>
    </source>
</evidence>
<dbReference type="EMBL" id="BSET01000001">
    <property type="protein sequence ID" value="GLK01663.1"/>
    <property type="molecule type" value="Genomic_DNA"/>
</dbReference>
<feature type="chain" id="PRO_5040850238" evidence="3">
    <location>
        <begin position="25"/>
        <end position="440"/>
    </location>
</feature>
<reference evidence="4" key="2">
    <citation type="submission" date="2023-01" db="EMBL/GenBank/DDBJ databases">
        <authorList>
            <person name="Sun Q."/>
            <person name="Evtushenko L."/>
        </authorList>
    </citation>
    <scope>NUCLEOTIDE SEQUENCE</scope>
    <source>
        <strain evidence="4">VKM Ac-1958</strain>
    </source>
</reference>
<proteinExistence type="inferred from homology"/>
<evidence type="ECO:0000313" key="4">
    <source>
        <dbReference type="EMBL" id="GLK01663.1"/>
    </source>
</evidence>
<comment type="caution">
    <text evidence="4">The sequence shown here is derived from an EMBL/GenBank/DDBJ whole genome shotgun (WGS) entry which is preliminary data.</text>
</comment>
<sequence>MALTQRYRRLAPLALVGAVGIALAGCGAPGAPSGGGGDGGGGGDNTVTIYGTIVDAEAELLQQSWADWAEAEGITIKYEGSQDFETQLGTRAQGGNPPDIAIFPQPGLFADFASRDFLKPAPEEVEKNANEYWTKDWVNYGTVDGTFYGAPLMANVKGWIWYSPAKFAEWGVEIPKTLDELTTLTETIASTTGAPAWCAGFESGTATGWPGTDWIEDYVLRDSGAEVYDQWVTNEVKFTDPEIKGAFDKVGAILLNPAYVNAGFGDVRSINSTAFGDVAPALASGSCALTHQASFLAGFFPEGTNVAEDGDVWAFMLPGKTESDSAVTGGGEIVGGFSDDEATQKVLAYLSSPEWANSRVSLGGVTSANNGLDPESAKDPILQETIKILQDPDTTFRFDASDLMPGAVGAGTFWKGMVAWVNGTATDEVLTQIESGWPAG</sequence>
<dbReference type="Pfam" id="PF01547">
    <property type="entry name" value="SBP_bac_1"/>
    <property type="match status" value="1"/>
</dbReference>
<dbReference type="Gene3D" id="3.40.190.10">
    <property type="entry name" value="Periplasmic binding protein-like II"/>
    <property type="match status" value="2"/>
</dbReference>
<dbReference type="PROSITE" id="PS51257">
    <property type="entry name" value="PROKAR_LIPOPROTEIN"/>
    <property type="match status" value="1"/>
</dbReference>
<dbReference type="RefSeq" id="WP_204939292.1">
    <property type="nucleotide sequence ID" value="NZ_BAAAUM010000001.1"/>
</dbReference>
<dbReference type="InterPro" id="IPR006059">
    <property type="entry name" value="SBP"/>
</dbReference>
<dbReference type="Proteomes" id="UP001142325">
    <property type="component" value="Unassembled WGS sequence"/>
</dbReference>
<reference evidence="4" key="1">
    <citation type="journal article" date="2014" name="Int. J. Syst. Evol. Microbiol.">
        <title>Complete genome sequence of Corynebacterium casei LMG S-19264T (=DSM 44701T), isolated from a smear-ripened cheese.</title>
        <authorList>
            <consortium name="US DOE Joint Genome Institute (JGI-PGF)"/>
            <person name="Walter F."/>
            <person name="Albersmeier A."/>
            <person name="Kalinowski J."/>
            <person name="Ruckert C."/>
        </authorList>
    </citation>
    <scope>NUCLEOTIDE SEQUENCE</scope>
    <source>
        <strain evidence="4">VKM Ac-1958</strain>
    </source>
</reference>
<gene>
    <name evidence="4" type="primary">aglE</name>
    <name evidence="4" type="ORF">GCM10017596_13780</name>
</gene>
<dbReference type="InterPro" id="IPR050490">
    <property type="entry name" value="Bact_solute-bd_prot1"/>
</dbReference>